<dbReference type="InterPro" id="IPR016032">
    <property type="entry name" value="Sig_transdc_resp-reg_C-effctor"/>
</dbReference>
<feature type="DNA-binding region" description="OmpR/PhoB-type" evidence="5">
    <location>
        <begin position="1"/>
        <end position="97"/>
    </location>
</feature>
<organism evidence="7 8">
    <name type="scientific">Actinomadura alba</name>
    <dbReference type="NCBI Taxonomy" id="406431"/>
    <lineage>
        <taxon>Bacteria</taxon>
        <taxon>Bacillati</taxon>
        <taxon>Actinomycetota</taxon>
        <taxon>Actinomycetes</taxon>
        <taxon>Streptosporangiales</taxon>
        <taxon>Thermomonosporaceae</taxon>
        <taxon>Actinomadura</taxon>
    </lineage>
</organism>
<dbReference type="Gene3D" id="1.10.10.10">
    <property type="entry name" value="Winged helix-like DNA-binding domain superfamily/Winged helix DNA-binding domain"/>
    <property type="match status" value="1"/>
</dbReference>
<dbReference type="InterPro" id="IPR036388">
    <property type="entry name" value="WH-like_DNA-bd_sf"/>
</dbReference>
<dbReference type="PANTHER" id="PTHR35807:SF1">
    <property type="entry name" value="TRANSCRIPTIONAL REGULATOR REDD"/>
    <property type="match status" value="1"/>
</dbReference>
<dbReference type="Pfam" id="PF03704">
    <property type="entry name" value="BTAD"/>
    <property type="match status" value="1"/>
</dbReference>
<dbReference type="RefSeq" id="WP_187244901.1">
    <property type="nucleotide sequence ID" value="NZ_JABVEC010000015.1"/>
</dbReference>
<comment type="caution">
    <text evidence="7">The sequence shown here is derived from an EMBL/GenBank/DDBJ whole genome shotgun (WGS) entry which is preliminary data.</text>
</comment>
<evidence type="ECO:0000259" key="6">
    <source>
        <dbReference type="PROSITE" id="PS51755"/>
    </source>
</evidence>
<keyword evidence="4" id="KW-0804">Transcription</keyword>
<keyword evidence="3 5" id="KW-0238">DNA-binding</keyword>
<dbReference type="SUPFAM" id="SSF48452">
    <property type="entry name" value="TPR-like"/>
    <property type="match status" value="1"/>
</dbReference>
<dbReference type="InterPro" id="IPR011990">
    <property type="entry name" value="TPR-like_helical_dom_sf"/>
</dbReference>
<dbReference type="PANTHER" id="PTHR35807">
    <property type="entry name" value="TRANSCRIPTIONAL REGULATOR REDD-RELATED"/>
    <property type="match status" value="1"/>
</dbReference>
<evidence type="ECO:0000256" key="3">
    <source>
        <dbReference type="ARBA" id="ARBA00023125"/>
    </source>
</evidence>
<name>A0ABR7LSR9_9ACTN</name>
<feature type="domain" description="OmpR/PhoB-type" evidence="6">
    <location>
        <begin position="1"/>
        <end position="97"/>
    </location>
</feature>
<gene>
    <name evidence="7" type="ORF">HKK74_20710</name>
</gene>
<evidence type="ECO:0000256" key="2">
    <source>
        <dbReference type="ARBA" id="ARBA00023015"/>
    </source>
</evidence>
<evidence type="ECO:0000256" key="5">
    <source>
        <dbReference type="PROSITE-ProRule" id="PRU01091"/>
    </source>
</evidence>
<dbReference type="SMART" id="SM00862">
    <property type="entry name" value="Trans_reg_C"/>
    <property type="match status" value="1"/>
</dbReference>
<dbReference type="InterPro" id="IPR001867">
    <property type="entry name" value="OmpR/PhoB-type_DNA-bd"/>
</dbReference>
<dbReference type="SUPFAM" id="SSF46894">
    <property type="entry name" value="C-terminal effector domain of the bipartite response regulators"/>
    <property type="match status" value="1"/>
</dbReference>
<dbReference type="PROSITE" id="PS51755">
    <property type="entry name" value="OMPR_PHOB"/>
    <property type="match status" value="1"/>
</dbReference>
<protein>
    <submittedName>
        <fullName evidence="7">AfsR/SARP family transcriptional regulator</fullName>
    </submittedName>
</protein>
<reference evidence="7 8" key="1">
    <citation type="submission" date="2020-06" db="EMBL/GenBank/DDBJ databases">
        <title>Actinomadura xiongansis sp. nov., isolated from soil of Baiyangdian.</title>
        <authorList>
            <person name="Zhang X."/>
        </authorList>
    </citation>
    <scope>NUCLEOTIDE SEQUENCE [LARGE SCALE GENOMIC DNA]</scope>
    <source>
        <strain evidence="7 8">HBUM206468</strain>
    </source>
</reference>
<keyword evidence="2" id="KW-0805">Transcription regulation</keyword>
<comment type="similarity">
    <text evidence="1">Belongs to the AfsR/DnrI/RedD regulatory family.</text>
</comment>
<dbReference type="Proteomes" id="UP000805614">
    <property type="component" value="Unassembled WGS sequence"/>
</dbReference>
<proteinExistence type="inferred from homology"/>
<dbReference type="SMART" id="SM01043">
    <property type="entry name" value="BTAD"/>
    <property type="match status" value="1"/>
</dbReference>
<dbReference type="EMBL" id="JABVEC010000015">
    <property type="protein sequence ID" value="MBC6467896.1"/>
    <property type="molecule type" value="Genomic_DNA"/>
</dbReference>
<dbReference type="Pfam" id="PF00486">
    <property type="entry name" value="Trans_reg_C"/>
    <property type="match status" value="1"/>
</dbReference>
<evidence type="ECO:0000313" key="8">
    <source>
        <dbReference type="Proteomes" id="UP000805614"/>
    </source>
</evidence>
<dbReference type="InterPro" id="IPR051677">
    <property type="entry name" value="AfsR-DnrI-RedD_regulator"/>
</dbReference>
<sequence>MLKIGFHILGPLHVRNDDRHLHLKSPRQQVVLASLLLNPNRMVPVESLIKAVWDDRPPDGARHQIQNCAWMLRRRLRDIGVRDIEIVGYPAGYAMHIDESRLDATVFDRQVAEAQDLVGAGEVGPAAQRLRSALSLWQGPPLSGVPGRIMQREAAHLTERRLSAQEDWIDLEMEIGRSGQVTAELYRLVDDQPFRERLRAQLMLALHRSGRTAEALAAYRQTRQTFVDELGLEPSPVLKGLEQAILRSDPALLQTAYVREPAPHRGLRDEYRARAYGVMT</sequence>
<accession>A0ABR7LSR9</accession>
<dbReference type="Gene3D" id="1.25.40.10">
    <property type="entry name" value="Tetratricopeptide repeat domain"/>
    <property type="match status" value="1"/>
</dbReference>
<evidence type="ECO:0000313" key="7">
    <source>
        <dbReference type="EMBL" id="MBC6467896.1"/>
    </source>
</evidence>
<evidence type="ECO:0000256" key="1">
    <source>
        <dbReference type="ARBA" id="ARBA00005820"/>
    </source>
</evidence>
<dbReference type="CDD" id="cd15831">
    <property type="entry name" value="BTAD"/>
    <property type="match status" value="1"/>
</dbReference>
<keyword evidence="8" id="KW-1185">Reference proteome</keyword>
<dbReference type="InterPro" id="IPR005158">
    <property type="entry name" value="BTAD"/>
</dbReference>
<evidence type="ECO:0000256" key="4">
    <source>
        <dbReference type="ARBA" id="ARBA00023163"/>
    </source>
</evidence>